<keyword evidence="4 7" id="KW-0808">Transferase</keyword>
<evidence type="ECO:0000313" key="7">
    <source>
        <dbReference type="EMBL" id="CRI34519.1"/>
    </source>
</evidence>
<evidence type="ECO:0000256" key="4">
    <source>
        <dbReference type="ARBA" id="ARBA00022679"/>
    </source>
</evidence>
<gene>
    <name evidence="7" type="ORF">HHE01_13650</name>
</gene>
<dbReference type="EC" id="2.1.1.72" evidence="2"/>
<evidence type="ECO:0000256" key="6">
    <source>
        <dbReference type="ARBA" id="ARBA00047942"/>
    </source>
</evidence>
<dbReference type="GO" id="GO:1904047">
    <property type="term" value="F:S-adenosyl-L-methionine binding"/>
    <property type="evidence" value="ECO:0007669"/>
    <property type="project" value="TreeGrafter"/>
</dbReference>
<accession>A0A0K2Y9Z1</accession>
<comment type="similarity">
    <text evidence="1">Belongs to the N(4)/N(6)-methyltransferase family.</text>
</comment>
<dbReference type="Proteomes" id="UP000046090">
    <property type="component" value="Unassembled WGS sequence"/>
</dbReference>
<organism evidence="7 8">
    <name type="scientific">Helicobacter heilmannii</name>
    <dbReference type="NCBI Taxonomy" id="35817"/>
    <lineage>
        <taxon>Bacteria</taxon>
        <taxon>Pseudomonadati</taxon>
        <taxon>Campylobacterota</taxon>
        <taxon>Epsilonproteobacteria</taxon>
        <taxon>Campylobacterales</taxon>
        <taxon>Helicobacteraceae</taxon>
        <taxon>Helicobacter</taxon>
    </lineage>
</organism>
<dbReference type="REBASE" id="657661">
    <property type="entry name" value="M.HheASB1ORF5720P"/>
</dbReference>
<name>A0A0K2Y9Z1_HELHE</name>
<dbReference type="PIRSF" id="PIRSF000398">
    <property type="entry name" value="M_m6A_EcoRV"/>
    <property type="match status" value="1"/>
</dbReference>
<dbReference type="GO" id="GO:0043565">
    <property type="term" value="F:sequence-specific DNA binding"/>
    <property type="evidence" value="ECO:0007669"/>
    <property type="project" value="TreeGrafter"/>
</dbReference>
<dbReference type="GO" id="GO:0009007">
    <property type="term" value="F:site-specific DNA-methyltransferase (adenine-specific) activity"/>
    <property type="evidence" value="ECO:0007669"/>
    <property type="project" value="UniProtKB-EC"/>
</dbReference>
<dbReference type="InterPro" id="IPR012327">
    <property type="entry name" value="MeTrfase_D12"/>
</dbReference>
<keyword evidence="8" id="KW-1185">Reference proteome</keyword>
<dbReference type="RefSeq" id="WP_015106619.1">
    <property type="nucleotide sequence ID" value="NZ_AP026684.1"/>
</dbReference>
<dbReference type="InterPro" id="IPR029063">
    <property type="entry name" value="SAM-dependent_MTases_sf"/>
</dbReference>
<keyword evidence="3 7" id="KW-0489">Methyltransferase</keyword>
<evidence type="ECO:0000256" key="3">
    <source>
        <dbReference type="ARBA" id="ARBA00022603"/>
    </source>
</evidence>
<dbReference type="PANTHER" id="PTHR30481:SF4">
    <property type="entry name" value="SITE-SPECIFIC DNA-METHYLTRANSFERASE (ADENINE-SPECIFIC)"/>
    <property type="match status" value="1"/>
</dbReference>
<comment type="catalytic activity">
    <reaction evidence="6">
        <text>a 2'-deoxyadenosine in DNA + S-adenosyl-L-methionine = an N(6)-methyl-2'-deoxyadenosine in DNA + S-adenosyl-L-homocysteine + H(+)</text>
        <dbReference type="Rhea" id="RHEA:15197"/>
        <dbReference type="Rhea" id="RHEA-COMP:12418"/>
        <dbReference type="Rhea" id="RHEA-COMP:12419"/>
        <dbReference type="ChEBI" id="CHEBI:15378"/>
        <dbReference type="ChEBI" id="CHEBI:57856"/>
        <dbReference type="ChEBI" id="CHEBI:59789"/>
        <dbReference type="ChEBI" id="CHEBI:90615"/>
        <dbReference type="ChEBI" id="CHEBI:90616"/>
        <dbReference type="EC" id="2.1.1.72"/>
    </reaction>
</comment>
<dbReference type="AlphaFoldDB" id="A0A0K2Y9Z1"/>
<dbReference type="PANTHER" id="PTHR30481">
    <property type="entry name" value="DNA ADENINE METHYLASE"/>
    <property type="match status" value="1"/>
</dbReference>
<dbReference type="Gene3D" id="1.10.1020.10">
    <property type="entry name" value="Adenine-specific Methyltransferase, Domain 2"/>
    <property type="match status" value="1"/>
</dbReference>
<dbReference type="GO" id="GO:0009307">
    <property type="term" value="P:DNA restriction-modification system"/>
    <property type="evidence" value="ECO:0007669"/>
    <property type="project" value="InterPro"/>
</dbReference>
<dbReference type="PRINTS" id="PR00505">
    <property type="entry name" value="D12N6MTFRASE"/>
</dbReference>
<evidence type="ECO:0000256" key="5">
    <source>
        <dbReference type="ARBA" id="ARBA00022691"/>
    </source>
</evidence>
<dbReference type="EMBL" id="CDMK01000001">
    <property type="protein sequence ID" value="CRI34519.1"/>
    <property type="molecule type" value="Genomic_DNA"/>
</dbReference>
<proteinExistence type="inferred from homology"/>
<dbReference type="GO" id="GO:0032259">
    <property type="term" value="P:methylation"/>
    <property type="evidence" value="ECO:0007669"/>
    <property type="project" value="UniProtKB-KW"/>
</dbReference>
<dbReference type="InterPro" id="IPR012263">
    <property type="entry name" value="M_m6A_EcoRV"/>
</dbReference>
<dbReference type="Gene3D" id="3.40.50.150">
    <property type="entry name" value="Vaccinia Virus protein VP39"/>
    <property type="match status" value="1"/>
</dbReference>
<dbReference type="GeneID" id="76197068"/>
<dbReference type="InterPro" id="IPR023095">
    <property type="entry name" value="Ade_MeTrfase_dom_2"/>
</dbReference>
<dbReference type="SUPFAM" id="SSF53335">
    <property type="entry name" value="S-adenosyl-L-methionine-dependent methyltransferases"/>
    <property type="match status" value="1"/>
</dbReference>
<dbReference type="Pfam" id="PF02086">
    <property type="entry name" value="MethyltransfD12"/>
    <property type="match status" value="1"/>
</dbReference>
<reference evidence="8" key="1">
    <citation type="submission" date="2014-12" db="EMBL/GenBank/DDBJ databases">
        <authorList>
            <person name="Smet A."/>
        </authorList>
    </citation>
    <scope>NUCLEOTIDE SEQUENCE [LARGE SCALE GENOMIC DNA]</scope>
</reference>
<evidence type="ECO:0000313" key="8">
    <source>
        <dbReference type="Proteomes" id="UP000046090"/>
    </source>
</evidence>
<evidence type="ECO:0000256" key="1">
    <source>
        <dbReference type="ARBA" id="ARBA00006594"/>
    </source>
</evidence>
<dbReference type="GO" id="GO:0006298">
    <property type="term" value="P:mismatch repair"/>
    <property type="evidence" value="ECO:0007669"/>
    <property type="project" value="TreeGrafter"/>
</dbReference>
<protein>
    <recommendedName>
        <fullName evidence="2">site-specific DNA-methyltransferase (adenine-specific)</fullName>
        <ecNumber evidence="2">2.1.1.72</ecNumber>
    </recommendedName>
</protein>
<sequence length="275" mass="31784">MDLTKPAKNKTKKLLSWIGGKHYLANTIKAYLPLKYKLYCEPFCGGASIFFKKSKSPLEVINDINGDLINFYRCVKHHPQTLLEYIHAHPINREWFENDLKEPTSNKIERAARWFLRIRLSYRGTTTGFIGGRGATINTRALQTIQYIKNLDFTDFARRLKGVMIENMDGVECIQKYDLPDSLFYIDPPYVGSEDQYAKHFGVSICDQLHTRLSPALKELRGRFLLSYNDCEAVRELYSFAYITPVQTTYAMKINAGQKTTQEILISNFKLNLLQ</sequence>
<evidence type="ECO:0000256" key="2">
    <source>
        <dbReference type="ARBA" id="ARBA00011900"/>
    </source>
</evidence>
<keyword evidence="5" id="KW-0949">S-adenosyl-L-methionine</keyword>